<organism evidence="2 3">
    <name type="scientific">Rhodococcus wratislaviensis</name>
    <name type="common">Tsukamurella wratislaviensis</name>
    <dbReference type="NCBI Taxonomy" id="44752"/>
    <lineage>
        <taxon>Bacteria</taxon>
        <taxon>Bacillati</taxon>
        <taxon>Actinomycetota</taxon>
        <taxon>Actinomycetes</taxon>
        <taxon>Mycobacteriales</taxon>
        <taxon>Nocardiaceae</taxon>
        <taxon>Rhodococcus</taxon>
    </lineage>
</organism>
<sequence>MQHVERHHTGHSSRWIRRRKVRHPTKSEIQQEVCLNFPA</sequence>
<comment type="caution">
    <text evidence="2">The sequence shown here is derived from an EMBL/GenBank/DDBJ whole genome shotgun (WGS) entry which is preliminary data.</text>
</comment>
<accession>A0A402CBE8</accession>
<evidence type="ECO:0000313" key="2">
    <source>
        <dbReference type="EMBL" id="GCE40960.1"/>
    </source>
</evidence>
<dbReference type="AlphaFoldDB" id="A0A402CBE8"/>
<gene>
    <name evidence="2" type="ORF">Rhow_004603</name>
</gene>
<reference evidence="2 3" key="1">
    <citation type="submission" date="2018-11" db="EMBL/GenBank/DDBJ databases">
        <title>Microbial catabolism of amino acid.</title>
        <authorList>
            <person name="Hibi M."/>
            <person name="Ogawa J."/>
        </authorList>
    </citation>
    <scope>NUCLEOTIDE SEQUENCE [LARGE SCALE GENOMIC DNA]</scope>
    <source>
        <strain evidence="2 3">C31-06</strain>
    </source>
</reference>
<feature type="compositionally biased region" description="Basic residues" evidence="1">
    <location>
        <begin position="1"/>
        <end position="24"/>
    </location>
</feature>
<proteinExistence type="predicted"/>
<evidence type="ECO:0000313" key="3">
    <source>
        <dbReference type="Proteomes" id="UP000287519"/>
    </source>
</evidence>
<protein>
    <submittedName>
        <fullName evidence="2">Uncharacterized protein</fullName>
    </submittedName>
</protein>
<dbReference type="EMBL" id="BHYM01000038">
    <property type="protein sequence ID" value="GCE40960.1"/>
    <property type="molecule type" value="Genomic_DNA"/>
</dbReference>
<dbReference type="Proteomes" id="UP000287519">
    <property type="component" value="Unassembled WGS sequence"/>
</dbReference>
<evidence type="ECO:0000256" key="1">
    <source>
        <dbReference type="SAM" id="MobiDB-lite"/>
    </source>
</evidence>
<feature type="region of interest" description="Disordered" evidence="1">
    <location>
        <begin position="1"/>
        <end position="27"/>
    </location>
</feature>
<name>A0A402CBE8_RHOWR</name>
<keyword evidence="3" id="KW-1185">Reference proteome</keyword>